<dbReference type="Pfam" id="PF14322">
    <property type="entry name" value="SusD-like_3"/>
    <property type="match status" value="1"/>
</dbReference>
<comment type="caution">
    <text evidence="8">The sequence shown here is derived from an EMBL/GenBank/DDBJ whole genome shotgun (WGS) entry which is preliminary data.</text>
</comment>
<sequence>MVSAMNTKSKLIILMIILGSAASCKKFLEPQSQQYFVPKDASAINSMLLGNGYPRNQLDCGEITAGLQVLDDDIALTTGTAAFVSDANFYNALFHTFTWQAEMHTQMRDNGGYGKYKNLWDLTYKLILGTNAALDYVDIVEGTKLEKNKIKAQAYALRGFYFFHLVNLFGEPYNHNPQAPGVPLKLSSKIENEEIPRNTVKEVYDQVVKDLKEAESYYLQLPESSQFAPDFRTSLPMVQLLLSRVYLYMENWKEAASYAQQVIRDNRFSLLDLNTLQLAPVGGRRLYHPFTSFKSPEVIWLYGLNGQDITPWVFTNTYLTAAFKTERYFLAAPELVNSFETGDLRKEWYISRDQDNDNVFLAYGKGVPYLTNSNLLLAEVFSRAFRLSEAYLNLAEAGAKSAEVGVNVATDALNALRIKRFKPENYVPVSGVTGDALVQMVREERRMELCYEAHRWFDLRRYGMPGITHTWRVGLNAANPLNTYTLKEKDPAYTLPIPEEVMNRNRALEQNKLAPKRDN</sequence>
<comment type="similarity">
    <text evidence="2">Belongs to the SusD family.</text>
</comment>
<organism evidence="8 9">
    <name type="scientific">Pseudobacter ginsenosidimutans</name>
    <dbReference type="NCBI Taxonomy" id="661488"/>
    <lineage>
        <taxon>Bacteria</taxon>
        <taxon>Pseudomonadati</taxon>
        <taxon>Bacteroidota</taxon>
        <taxon>Chitinophagia</taxon>
        <taxon>Chitinophagales</taxon>
        <taxon>Chitinophagaceae</taxon>
        <taxon>Pseudobacter</taxon>
    </lineage>
</organism>
<dbReference type="SUPFAM" id="SSF48452">
    <property type="entry name" value="TPR-like"/>
    <property type="match status" value="1"/>
</dbReference>
<dbReference type="EMBL" id="SGXA01000001">
    <property type="protein sequence ID" value="RZS75479.1"/>
    <property type="molecule type" value="Genomic_DNA"/>
</dbReference>
<reference evidence="8 9" key="1">
    <citation type="submission" date="2019-02" db="EMBL/GenBank/DDBJ databases">
        <title>Genomic Encyclopedia of Type Strains, Phase IV (KMG-IV): sequencing the most valuable type-strain genomes for metagenomic binning, comparative biology and taxonomic classification.</title>
        <authorList>
            <person name="Goeker M."/>
        </authorList>
    </citation>
    <scope>NUCLEOTIDE SEQUENCE [LARGE SCALE GENOMIC DNA]</scope>
    <source>
        <strain evidence="8 9">DSM 18116</strain>
    </source>
</reference>
<dbReference type="CDD" id="cd08977">
    <property type="entry name" value="SusD"/>
    <property type="match status" value="1"/>
</dbReference>
<dbReference type="InterPro" id="IPR011990">
    <property type="entry name" value="TPR-like_helical_dom_sf"/>
</dbReference>
<evidence type="ECO:0000259" key="6">
    <source>
        <dbReference type="Pfam" id="PF07980"/>
    </source>
</evidence>
<evidence type="ECO:0000313" key="9">
    <source>
        <dbReference type="Proteomes" id="UP000293874"/>
    </source>
</evidence>
<evidence type="ECO:0000256" key="2">
    <source>
        <dbReference type="ARBA" id="ARBA00006275"/>
    </source>
</evidence>
<dbReference type="InterPro" id="IPR033985">
    <property type="entry name" value="SusD-like_N"/>
</dbReference>
<evidence type="ECO:0000256" key="4">
    <source>
        <dbReference type="ARBA" id="ARBA00023136"/>
    </source>
</evidence>
<dbReference type="InterPro" id="IPR012944">
    <property type="entry name" value="SusD_RagB_dom"/>
</dbReference>
<evidence type="ECO:0000256" key="1">
    <source>
        <dbReference type="ARBA" id="ARBA00004442"/>
    </source>
</evidence>
<dbReference type="Pfam" id="PF07980">
    <property type="entry name" value="SusD_RagB"/>
    <property type="match status" value="1"/>
</dbReference>
<keyword evidence="5" id="KW-0998">Cell outer membrane</keyword>
<gene>
    <name evidence="8" type="ORF">EV199_1346</name>
</gene>
<evidence type="ECO:0000259" key="7">
    <source>
        <dbReference type="Pfam" id="PF14322"/>
    </source>
</evidence>
<name>A0A4Q7N304_9BACT</name>
<protein>
    <submittedName>
        <fullName evidence="8">SusD-like starch-binding protein associating with outer membrane</fullName>
    </submittedName>
</protein>
<keyword evidence="9" id="KW-1185">Reference proteome</keyword>
<keyword evidence="4" id="KW-0472">Membrane</keyword>
<feature type="domain" description="RagB/SusD" evidence="6">
    <location>
        <begin position="371"/>
        <end position="511"/>
    </location>
</feature>
<proteinExistence type="inferred from homology"/>
<evidence type="ECO:0000256" key="3">
    <source>
        <dbReference type="ARBA" id="ARBA00022729"/>
    </source>
</evidence>
<evidence type="ECO:0000313" key="8">
    <source>
        <dbReference type="EMBL" id="RZS75479.1"/>
    </source>
</evidence>
<keyword evidence="3" id="KW-0732">Signal</keyword>
<accession>A0A4Q7N304</accession>
<dbReference type="GO" id="GO:0009279">
    <property type="term" value="C:cell outer membrane"/>
    <property type="evidence" value="ECO:0007669"/>
    <property type="project" value="UniProtKB-SubCell"/>
</dbReference>
<feature type="domain" description="SusD-like N-terminal" evidence="7">
    <location>
        <begin position="95"/>
        <end position="247"/>
    </location>
</feature>
<comment type="subcellular location">
    <subcellularLocation>
        <location evidence="1">Cell outer membrane</location>
    </subcellularLocation>
</comment>
<dbReference type="Proteomes" id="UP000293874">
    <property type="component" value="Unassembled WGS sequence"/>
</dbReference>
<dbReference type="Gene3D" id="1.25.40.390">
    <property type="match status" value="1"/>
</dbReference>
<evidence type="ECO:0000256" key="5">
    <source>
        <dbReference type="ARBA" id="ARBA00023237"/>
    </source>
</evidence>
<dbReference type="AlphaFoldDB" id="A0A4Q7N304"/>